<name>A0A0P4WBL9_SCYOL</name>
<feature type="region of interest" description="Disordered" evidence="6">
    <location>
        <begin position="39"/>
        <end position="61"/>
    </location>
</feature>
<keyword evidence="4" id="KW-0967">Endosome</keyword>
<comment type="subcellular location">
    <subcellularLocation>
        <location evidence="2">Cytoplasmic vesicle</location>
    </subcellularLocation>
    <subcellularLocation>
        <location evidence="1">Early endosome</location>
    </subcellularLocation>
    <subcellularLocation>
        <location evidence="3">Late endosome</location>
    </subcellularLocation>
</comment>
<organism evidence="7">
    <name type="scientific">Scylla olivacea</name>
    <name type="common">Orange mud crab</name>
    <name type="synonym">Cancer olivacea</name>
    <dbReference type="NCBI Taxonomy" id="85551"/>
    <lineage>
        <taxon>Eukaryota</taxon>
        <taxon>Metazoa</taxon>
        <taxon>Ecdysozoa</taxon>
        <taxon>Arthropoda</taxon>
        <taxon>Crustacea</taxon>
        <taxon>Multicrustacea</taxon>
        <taxon>Malacostraca</taxon>
        <taxon>Eumalacostraca</taxon>
        <taxon>Eucarida</taxon>
        <taxon>Decapoda</taxon>
        <taxon>Pleocyemata</taxon>
        <taxon>Brachyura</taxon>
        <taxon>Eubrachyura</taxon>
        <taxon>Portunoidea</taxon>
        <taxon>Portunidae</taxon>
        <taxon>Portuninae</taxon>
        <taxon>Scylla</taxon>
    </lineage>
</organism>
<protein>
    <recommendedName>
        <fullName evidence="8">Vps16 C-terminal domain-containing protein</fullName>
    </recommendedName>
</protein>
<evidence type="ECO:0000256" key="3">
    <source>
        <dbReference type="ARBA" id="ARBA00004603"/>
    </source>
</evidence>
<dbReference type="GO" id="GO:0005770">
    <property type="term" value="C:late endosome"/>
    <property type="evidence" value="ECO:0007669"/>
    <property type="project" value="UniProtKB-SubCell"/>
</dbReference>
<reference evidence="7" key="1">
    <citation type="submission" date="2015-09" db="EMBL/GenBank/DDBJ databases">
        <title>Scylla olivacea transcriptome.</title>
        <authorList>
            <person name="Ikhwanuddin M."/>
        </authorList>
    </citation>
    <scope>NUCLEOTIDE SEQUENCE</scope>
</reference>
<evidence type="ECO:0000256" key="1">
    <source>
        <dbReference type="ARBA" id="ARBA00004412"/>
    </source>
</evidence>
<dbReference type="AlphaFoldDB" id="A0A0P4WBL9"/>
<dbReference type="EMBL" id="GDRN01070993">
    <property type="protein sequence ID" value="JAI63774.1"/>
    <property type="molecule type" value="Transcribed_RNA"/>
</dbReference>
<evidence type="ECO:0000313" key="7">
    <source>
        <dbReference type="EMBL" id="JAI63774.1"/>
    </source>
</evidence>
<dbReference type="GO" id="GO:0007034">
    <property type="term" value="P:vacuolar transport"/>
    <property type="evidence" value="ECO:0007669"/>
    <property type="project" value="TreeGrafter"/>
</dbReference>
<dbReference type="InterPro" id="IPR038132">
    <property type="entry name" value="Vps16_C_sf"/>
</dbReference>
<evidence type="ECO:0008006" key="8">
    <source>
        <dbReference type="Google" id="ProtNLM"/>
    </source>
</evidence>
<evidence type="ECO:0000256" key="6">
    <source>
        <dbReference type="SAM" id="MobiDB-lite"/>
    </source>
</evidence>
<keyword evidence="5" id="KW-0968">Cytoplasmic vesicle</keyword>
<dbReference type="InterPro" id="IPR040057">
    <property type="entry name" value="Spe-39"/>
</dbReference>
<dbReference type="GO" id="GO:0006886">
    <property type="term" value="P:intracellular protein transport"/>
    <property type="evidence" value="ECO:0007669"/>
    <property type="project" value="TreeGrafter"/>
</dbReference>
<dbReference type="PANTHER" id="PTHR13364:SF6">
    <property type="entry name" value="SPERMATOGENESIS-DEFECTIVE PROTEIN 39 HOMOLOG"/>
    <property type="match status" value="1"/>
</dbReference>
<evidence type="ECO:0000256" key="5">
    <source>
        <dbReference type="ARBA" id="ARBA00023329"/>
    </source>
</evidence>
<dbReference type="Gene3D" id="1.10.150.780">
    <property type="entry name" value="Vps16, C-terminal region"/>
    <property type="match status" value="1"/>
</dbReference>
<proteinExistence type="predicted"/>
<dbReference type="GO" id="GO:0005769">
    <property type="term" value="C:early endosome"/>
    <property type="evidence" value="ECO:0007669"/>
    <property type="project" value="UniProtKB-SubCell"/>
</dbReference>
<dbReference type="PANTHER" id="PTHR13364">
    <property type="entry name" value="DEFECTIVE SPERMATOGENESIS PROTEIN 39"/>
    <property type="match status" value="1"/>
</dbReference>
<evidence type="ECO:0000256" key="2">
    <source>
        <dbReference type="ARBA" id="ARBA00004541"/>
    </source>
</evidence>
<evidence type="ECO:0000256" key="4">
    <source>
        <dbReference type="ARBA" id="ARBA00022753"/>
    </source>
</evidence>
<accession>A0A0P4WBL9</accession>
<sequence length="512" mass="56541">MSRAENEAYWGSTDTAPSALDNFFDEDCEVTWTGITAQFSRSPQSGHSKTTPDGNSSSTSSIVDNITVHSVSDWNYVEVKEGRSNTSSSSSQSVSGVGKVIGEKLDSWKPPSVSIKWNSSQGQGSGPCVQCAAKDTEIVQLKKRLENSYSRYNLTLPPDDTVNRILLGQPYSLESYRSLEDKLALLDTALGTMDGSAVMATILHLKKTVKKTIFTTEMQARPQACNLFTNYLRKRHKYSEAIEFLGSLGKPEEAAILSYELALTGKTPEAKMKNMEKSLETHFGVPSVSFEAKMVKNHMKLLERQLAIDEADSKDQTNPMLLKYPRAANVVDKSLLTTLFYCCMYHWEAGETHIGSPLALRKAHDLTDRELLWTALKGRARVNHWPLPSELDSWLGSKGLLGALGSLSSAFGSSGKILPKGIKATLPMEVVVHTLHSSRAPSNVLAVYIGLVDNMESRLKLAQNYKCHQAVIDVHVAQKDRSALEQYMKEIPAGSPEYLKAESALKMVKWKN</sequence>